<keyword evidence="3" id="KW-1185">Reference proteome</keyword>
<feature type="domain" description="Ice-binding protein C-terminal" evidence="1">
    <location>
        <begin position="114"/>
        <end position="139"/>
    </location>
</feature>
<evidence type="ECO:0000259" key="1">
    <source>
        <dbReference type="Pfam" id="PF07589"/>
    </source>
</evidence>
<accession>A0ABW4I029</accession>
<evidence type="ECO:0000313" key="3">
    <source>
        <dbReference type="Proteomes" id="UP001597115"/>
    </source>
</evidence>
<dbReference type="RefSeq" id="WP_380887762.1">
    <property type="nucleotide sequence ID" value="NZ_JBHUDY010000001.1"/>
</dbReference>
<dbReference type="NCBIfam" id="TIGR02595">
    <property type="entry name" value="PEP_CTERM"/>
    <property type="match status" value="1"/>
</dbReference>
<proteinExistence type="predicted"/>
<protein>
    <submittedName>
        <fullName evidence="2">PEPxxWA-CTERM sorting domain-containing protein</fullName>
    </submittedName>
</protein>
<evidence type="ECO:0000313" key="2">
    <source>
        <dbReference type="EMBL" id="MFD1611288.1"/>
    </source>
</evidence>
<sequence>MQTISFIDLATADPSGGESALYRFSFTSETDKFVFGRVYFSLKNDIRFGCGVYAGAQCTLSVAGQTLRLIGLANGIQGSFSWSEDPRIDNRPTEISFGVPGSPEVVERYQGYISVPEPASWAMMLAGLGLLGASTRAQRSRRRAVSN</sequence>
<name>A0ABW4I029_9SPHN</name>
<dbReference type="EMBL" id="JBHUDY010000001">
    <property type="protein sequence ID" value="MFD1611288.1"/>
    <property type="molecule type" value="Genomic_DNA"/>
</dbReference>
<dbReference type="NCBIfam" id="NF035944">
    <property type="entry name" value="PEPxxWA-CTERM"/>
    <property type="match status" value="1"/>
</dbReference>
<dbReference type="Proteomes" id="UP001597115">
    <property type="component" value="Unassembled WGS sequence"/>
</dbReference>
<organism evidence="2 3">
    <name type="scientific">Sphingomonas tabacisoli</name>
    <dbReference type="NCBI Taxonomy" id="2249466"/>
    <lineage>
        <taxon>Bacteria</taxon>
        <taxon>Pseudomonadati</taxon>
        <taxon>Pseudomonadota</taxon>
        <taxon>Alphaproteobacteria</taxon>
        <taxon>Sphingomonadales</taxon>
        <taxon>Sphingomonadaceae</taxon>
        <taxon>Sphingomonas</taxon>
    </lineage>
</organism>
<dbReference type="Pfam" id="PF07589">
    <property type="entry name" value="PEP-CTERM"/>
    <property type="match status" value="1"/>
</dbReference>
<dbReference type="InterPro" id="IPR013424">
    <property type="entry name" value="Ice-binding_C"/>
</dbReference>
<reference evidence="3" key="1">
    <citation type="journal article" date="2019" name="Int. J. Syst. Evol. Microbiol.">
        <title>The Global Catalogue of Microorganisms (GCM) 10K type strain sequencing project: providing services to taxonomists for standard genome sequencing and annotation.</title>
        <authorList>
            <consortium name="The Broad Institute Genomics Platform"/>
            <consortium name="The Broad Institute Genome Sequencing Center for Infectious Disease"/>
            <person name="Wu L."/>
            <person name="Ma J."/>
        </authorList>
    </citation>
    <scope>NUCLEOTIDE SEQUENCE [LARGE SCALE GENOMIC DNA]</scope>
    <source>
        <strain evidence="3">CGMCC 1.16275</strain>
    </source>
</reference>
<gene>
    <name evidence="2" type="ORF">ACFSCW_05670</name>
</gene>
<comment type="caution">
    <text evidence="2">The sequence shown here is derived from an EMBL/GenBank/DDBJ whole genome shotgun (WGS) entry which is preliminary data.</text>
</comment>